<evidence type="ECO:0000313" key="3">
    <source>
        <dbReference type="EMBL" id="MBS7813514.1"/>
    </source>
</evidence>
<reference evidence="3 4" key="1">
    <citation type="submission" date="2021-05" db="EMBL/GenBank/DDBJ databases">
        <title>Roseococcus sp. XZZS9, whole genome shotgun sequencing project.</title>
        <authorList>
            <person name="Zhao G."/>
            <person name="Shen L."/>
        </authorList>
    </citation>
    <scope>NUCLEOTIDE SEQUENCE [LARGE SCALE GENOMIC DNA]</scope>
    <source>
        <strain evidence="3 4">XZZS9</strain>
    </source>
</reference>
<dbReference type="SMART" id="SM00882">
    <property type="entry name" value="CoA_trans"/>
    <property type="match status" value="1"/>
</dbReference>
<dbReference type="InterPro" id="IPR037171">
    <property type="entry name" value="NagB/RpiA_transferase-like"/>
</dbReference>
<dbReference type="PANTHER" id="PTHR13707">
    <property type="entry name" value="KETOACID-COENZYME A TRANSFERASE"/>
    <property type="match status" value="1"/>
</dbReference>
<dbReference type="PROSITE" id="PS01274">
    <property type="entry name" value="COA_TRANSF_2"/>
    <property type="match status" value="1"/>
</dbReference>
<dbReference type="Gene3D" id="3.40.1080.10">
    <property type="entry name" value="Glutaconate Coenzyme A-transferase"/>
    <property type="match status" value="1"/>
</dbReference>
<evidence type="ECO:0000313" key="4">
    <source>
        <dbReference type="Proteomes" id="UP000766336"/>
    </source>
</evidence>
<protein>
    <submittedName>
        <fullName evidence="3">3-oxoacid CoA-transferase subunit B</fullName>
    </submittedName>
</protein>
<evidence type="ECO:0000256" key="1">
    <source>
        <dbReference type="ARBA" id="ARBA00007047"/>
    </source>
</evidence>
<dbReference type="InterPro" id="IPR004165">
    <property type="entry name" value="CoA_trans_fam_I"/>
</dbReference>
<evidence type="ECO:0000256" key="2">
    <source>
        <dbReference type="ARBA" id="ARBA00022679"/>
    </source>
</evidence>
<comment type="caution">
    <text evidence="3">The sequence shown here is derived from an EMBL/GenBank/DDBJ whole genome shotgun (WGS) entry which is preliminary data.</text>
</comment>
<dbReference type="Proteomes" id="UP000766336">
    <property type="component" value="Unassembled WGS sequence"/>
</dbReference>
<dbReference type="NCBIfam" id="TIGR02428">
    <property type="entry name" value="pcaJ_scoB_fam"/>
    <property type="match status" value="1"/>
</dbReference>
<keyword evidence="2" id="KW-0808">Transferase</keyword>
<organism evidence="3 4">
    <name type="scientific">Roseococcus pinisoli</name>
    <dbReference type="NCBI Taxonomy" id="2835040"/>
    <lineage>
        <taxon>Bacteria</taxon>
        <taxon>Pseudomonadati</taxon>
        <taxon>Pseudomonadota</taxon>
        <taxon>Alphaproteobacteria</taxon>
        <taxon>Acetobacterales</taxon>
        <taxon>Roseomonadaceae</taxon>
        <taxon>Roseococcus</taxon>
    </lineage>
</organism>
<dbReference type="PANTHER" id="PTHR13707:SF57">
    <property type="entry name" value="SUCCINYL-COA:3-KETOACID COENZYME A TRANSFERASE SUBUNIT B-RELATED"/>
    <property type="match status" value="1"/>
</dbReference>
<dbReference type="InterPro" id="IPR012791">
    <property type="entry name" value="3-oxoacid_CoA-transf_B"/>
</dbReference>
<dbReference type="InterPro" id="IPR004164">
    <property type="entry name" value="CoA_transf_AS"/>
</dbReference>
<name>A0ABS5QIK5_9PROT</name>
<comment type="similarity">
    <text evidence="1">Belongs to the 3-oxoacid CoA-transferase subunit B family.</text>
</comment>
<dbReference type="SUPFAM" id="SSF100950">
    <property type="entry name" value="NagB/RpiA/CoA transferase-like"/>
    <property type="match status" value="1"/>
</dbReference>
<dbReference type="RefSeq" id="WP_213672211.1">
    <property type="nucleotide sequence ID" value="NZ_JAHCDA010000005.1"/>
</dbReference>
<proteinExistence type="inferred from homology"/>
<sequence>MPYSRTDMAAKAAADIPEGWVVNLGIGMPTLIANEVPLEREVIFQSENGVLGMGPAPEQGKETPWLINAGKQFVTLRKGGSFCHHADSFSMIRGGHIDLCVLGGFEVAENGDLANWATSENDTAPAVGGAMDLGAGAKRLWVVMDHTTKDGRPKIVEKCGYPLTALSNVSRVYTNLAVLDVVPELGFVVRDIADGVSLEELQAKSAAKLHTRA</sequence>
<dbReference type="Pfam" id="PF01144">
    <property type="entry name" value="CoA_trans"/>
    <property type="match status" value="1"/>
</dbReference>
<gene>
    <name evidence="3" type="ORF">KHU32_21415</name>
</gene>
<dbReference type="EMBL" id="JAHCDA010000005">
    <property type="protein sequence ID" value="MBS7813514.1"/>
    <property type="molecule type" value="Genomic_DNA"/>
</dbReference>
<accession>A0ABS5QIK5</accession>
<keyword evidence="4" id="KW-1185">Reference proteome</keyword>